<dbReference type="SUPFAM" id="SSF50104">
    <property type="entry name" value="Translation proteins SH3-like domain"/>
    <property type="match status" value="1"/>
</dbReference>
<dbReference type="InterPro" id="IPR014722">
    <property type="entry name" value="Rib_uL2_dom2"/>
</dbReference>
<evidence type="ECO:0000313" key="8">
    <source>
        <dbReference type="Proteomes" id="UP001342314"/>
    </source>
</evidence>
<comment type="caution">
    <text evidence="7">The sequence shown here is derived from an EMBL/GenBank/DDBJ whole genome shotgun (WGS) entry which is preliminary data.</text>
</comment>
<dbReference type="EMBL" id="BQKY01000007">
    <property type="protein sequence ID" value="GJN90841.1"/>
    <property type="molecule type" value="Genomic_DNA"/>
</dbReference>
<dbReference type="Proteomes" id="UP001342314">
    <property type="component" value="Unassembled WGS sequence"/>
</dbReference>
<dbReference type="PROSITE" id="PS01108">
    <property type="entry name" value="RIBOSOMAL_L24"/>
    <property type="match status" value="1"/>
</dbReference>
<dbReference type="Pfam" id="PF16906">
    <property type="entry name" value="Ribosomal_L26"/>
    <property type="match status" value="1"/>
</dbReference>
<dbReference type="Gene3D" id="2.30.30.30">
    <property type="match status" value="1"/>
</dbReference>
<dbReference type="GO" id="GO:0006412">
    <property type="term" value="P:translation"/>
    <property type="evidence" value="ECO:0007669"/>
    <property type="project" value="InterPro"/>
</dbReference>
<feature type="region of interest" description="Disordered" evidence="4">
    <location>
        <begin position="328"/>
        <end position="348"/>
    </location>
</feature>
<dbReference type="GO" id="GO:0003723">
    <property type="term" value="F:RNA binding"/>
    <property type="evidence" value="ECO:0007669"/>
    <property type="project" value="InterPro"/>
</dbReference>
<dbReference type="CDD" id="cd06089">
    <property type="entry name" value="KOW_RPL26"/>
    <property type="match status" value="1"/>
</dbReference>
<sequence>MAAGVVSISQRKAHKAHFAAPSSERRKIMSASLSKELRAEYNTRSLPVRRDDEVKIVRGTYKGREGRIVTSQRKHFRIFVEGVSRDKGNGATVPIPVHPSNVQLTKLKLDKDRKATLARKAGKASEDAEMKAQGLKLPVPEWLCSMPSSLPLRSPPLLDQYYAPFSRRSSTASLYSLGSPGGPRRLSIRTPTLGTPSPSGNVGGLLRLRGRWRKVAAGVSLVLVVAALLYVATDSKSLGEGRSAGRFMRAGGFGLDYMGRDDDGSGDGQPQQRLAPVSLAGGTSRLCLLIPWRRECEDEARRTRDPFEGLAFREVDGHLLYPAQLARPRMLPGRPNEKPPPPVDVERQPHPIHHLVRQGRKEWKAKVARQSKTVQSAIDEYERRYKRRPPRGFQDWVKFALDNDFVMIDEFDDMMRRVEPFLAVKPSTLVQRHQKIQFDQDFWIQDKTFTIELKRRGAHVEAHGPMNGANERTEQMIELLGGIAKFLPDMNVTFTGHDVPWIVQSGEARQRHIDAARAGELLSDEEAEDPLDSWEFDGWAQICPPDSPLRRVPAYDDRIRTGRIYSEPKERSFIKDHVAAADLCRHPETQAIHGFTAWPGPRPGHLYPLFVSSMTSMHSDLLTPPLDQYNRSLGHDPEWKDKKYDAVVWRGTTTGADLNLEHMRKWSQRPRLCRLPFESGKVVLPMAYTDSTDPLSYGPVTSETLRKQALAQEWFDFRFLGKPQQCGDPEVCAEFEKDFLWDEWMTPDEQNEYKYVIDVDGNGWSGRFHRLMSSNSLVLKSTIFPEWYSEMIQPWVHYVPIATDYSDLWTTMAFFMGDENGKGAHDELAEEIAAEGKRWTETHWRHIDMEIYMYRLLLEYARMMNRDDENPTSWDM</sequence>
<reference evidence="7 8" key="1">
    <citation type="submission" date="2021-12" db="EMBL/GenBank/DDBJ databases">
        <title>High titer production of polyol ester of fatty acids by Rhodotorula paludigena BS15 towards product separation-free biomass refinery.</title>
        <authorList>
            <person name="Mano J."/>
            <person name="Ono H."/>
            <person name="Tanaka T."/>
            <person name="Naito K."/>
            <person name="Sushida H."/>
            <person name="Ike M."/>
            <person name="Tokuyasu K."/>
            <person name="Kitaoka M."/>
        </authorList>
    </citation>
    <scope>NUCLEOTIDE SEQUENCE [LARGE SCALE GENOMIC DNA]</scope>
    <source>
        <strain evidence="7 8">BS15</strain>
    </source>
</reference>
<dbReference type="AlphaFoldDB" id="A0AAV5GE49"/>
<evidence type="ECO:0000256" key="3">
    <source>
        <dbReference type="ARBA" id="ARBA00023274"/>
    </source>
</evidence>
<protein>
    <recommendedName>
        <fullName evidence="9">Glycosyl transferase CAP10 domain-containing protein</fullName>
    </recommendedName>
</protein>
<dbReference type="InterPro" id="IPR005824">
    <property type="entry name" value="KOW"/>
</dbReference>
<evidence type="ECO:0000256" key="2">
    <source>
        <dbReference type="ARBA" id="ARBA00022980"/>
    </source>
</evidence>
<gene>
    <name evidence="7" type="ORF">Rhopal_003855-T1</name>
</gene>
<dbReference type="SMART" id="SM00672">
    <property type="entry name" value="CAP10"/>
    <property type="match status" value="1"/>
</dbReference>
<evidence type="ECO:0000313" key="7">
    <source>
        <dbReference type="EMBL" id="GJN90841.1"/>
    </source>
</evidence>
<dbReference type="InterPro" id="IPR005756">
    <property type="entry name" value="Ribosomal_uL24_euk/arc"/>
</dbReference>
<evidence type="ECO:0000259" key="6">
    <source>
        <dbReference type="SMART" id="SM00739"/>
    </source>
</evidence>
<comment type="similarity">
    <text evidence="1">Belongs to the universal ribosomal protein uL24 family.</text>
</comment>
<dbReference type="HAMAP" id="MF_01326_A">
    <property type="entry name" value="Ribosomal_uL24_A"/>
    <property type="match status" value="1"/>
</dbReference>
<accession>A0AAV5GE49</accession>
<dbReference type="SMART" id="SM00739">
    <property type="entry name" value="KOW"/>
    <property type="match status" value="1"/>
</dbReference>
<dbReference type="PANTHER" id="PTHR11143">
    <property type="entry name" value="60S RIBOSOMAL PROTEIN L26 FAMILY MEMBER"/>
    <property type="match status" value="1"/>
</dbReference>
<feature type="domain" description="Glycosyl transferase CAP10" evidence="5">
    <location>
        <begin position="573"/>
        <end position="867"/>
    </location>
</feature>
<dbReference type="InterPro" id="IPR041988">
    <property type="entry name" value="Ribosomal_uL24_KOW"/>
</dbReference>
<keyword evidence="2" id="KW-0689">Ribosomal protein</keyword>
<name>A0AAV5GE49_9BASI</name>
<dbReference type="InterPro" id="IPR005825">
    <property type="entry name" value="Ribosomal_uL24_CS"/>
</dbReference>
<organism evidence="7 8">
    <name type="scientific">Rhodotorula paludigena</name>
    <dbReference type="NCBI Taxonomy" id="86838"/>
    <lineage>
        <taxon>Eukaryota</taxon>
        <taxon>Fungi</taxon>
        <taxon>Dikarya</taxon>
        <taxon>Basidiomycota</taxon>
        <taxon>Pucciniomycotina</taxon>
        <taxon>Microbotryomycetes</taxon>
        <taxon>Sporidiobolales</taxon>
        <taxon>Sporidiobolaceae</taxon>
        <taxon>Rhodotorula</taxon>
    </lineage>
</organism>
<dbReference type="GO" id="GO:0015934">
    <property type="term" value="C:large ribosomal subunit"/>
    <property type="evidence" value="ECO:0007669"/>
    <property type="project" value="InterPro"/>
</dbReference>
<dbReference type="InterPro" id="IPR008991">
    <property type="entry name" value="Translation_prot_SH3-like_sf"/>
</dbReference>
<evidence type="ECO:0000256" key="1">
    <source>
        <dbReference type="ARBA" id="ARBA00010618"/>
    </source>
</evidence>
<dbReference type="GO" id="GO:0003735">
    <property type="term" value="F:structural constituent of ribosome"/>
    <property type="evidence" value="ECO:0007669"/>
    <property type="project" value="InterPro"/>
</dbReference>
<keyword evidence="3" id="KW-0687">Ribonucleoprotein</keyword>
<proteinExistence type="inferred from homology"/>
<keyword evidence="8" id="KW-1185">Reference proteome</keyword>
<evidence type="ECO:0000259" key="5">
    <source>
        <dbReference type="SMART" id="SM00672"/>
    </source>
</evidence>
<evidence type="ECO:0008006" key="9">
    <source>
        <dbReference type="Google" id="ProtNLM"/>
    </source>
</evidence>
<dbReference type="NCBIfam" id="TIGR01080">
    <property type="entry name" value="rplX_A_E"/>
    <property type="match status" value="1"/>
</dbReference>
<feature type="domain" description="KOW" evidence="6">
    <location>
        <begin position="47"/>
        <end position="74"/>
    </location>
</feature>
<dbReference type="FunFam" id="2.30.30.30:FF:000009">
    <property type="entry name" value="60S ribosomal protein L26"/>
    <property type="match status" value="1"/>
</dbReference>
<dbReference type="InterPro" id="IPR006598">
    <property type="entry name" value="CAP10"/>
</dbReference>
<evidence type="ECO:0000256" key="4">
    <source>
        <dbReference type="SAM" id="MobiDB-lite"/>
    </source>
</evidence>
<dbReference type="Pfam" id="PF05686">
    <property type="entry name" value="Glyco_transf_90"/>
    <property type="match status" value="1"/>
</dbReference>